<protein>
    <submittedName>
        <fullName evidence="4">Uncharacterized protein</fullName>
    </submittedName>
</protein>
<feature type="signal peptide" evidence="3">
    <location>
        <begin position="1"/>
        <end position="17"/>
    </location>
</feature>
<feature type="region of interest" description="Disordered" evidence="1">
    <location>
        <begin position="412"/>
        <end position="449"/>
    </location>
</feature>
<evidence type="ECO:0000313" key="4">
    <source>
        <dbReference type="EMBL" id="KAK8894547.1"/>
    </source>
</evidence>
<keyword evidence="5" id="KW-1185">Reference proteome</keyword>
<accession>A0ABR2KTU4</accession>
<feature type="compositionally biased region" description="Basic and acidic residues" evidence="1">
    <location>
        <begin position="417"/>
        <end position="435"/>
    </location>
</feature>
<sequence length="449" mass="51996">MFFLWSTLVSFLFNTRGISPIRQLSEETSTLNSNDGDTCNEYVDLNTSAKNPVIYSKKNIKKGTVICVNASSIYMSIIFHTWNNFEAKTFRIDTRPKKINESDKNSFTNLISKDSQKIFTDFKRQNNQSISNFRTKNEGNQTIIIEDGPYKEKDNIIGFYFGRYLGQVQLKALKNNAALSFGSIIFHERSTLRIISNSKQDTLKFLEPRVYNRSRYPCHRHIQYFNGLPGSQSYNIDMSLDEEEDYLNFRNSRRCSMNFTGDLSIQKKTTEEEPQTLNFFTNKNYNLVRKETISNSSLKERRLEVYLEIDENSNLVKSKKFGRLWTSSSKYATIPAFSYSEYSPGWIVLTVVLAVVLVISIVAIISFIIFKKRKSRFTKCDEGIANNQDNDPNEKAPKKKRRMFFESIVEICHAPKNQKDESSKNSSQKKDDDALKISQSHLLDQVDEH</sequence>
<name>A0ABR2KTU4_9EUKA</name>
<keyword evidence="3" id="KW-0732">Signal</keyword>
<evidence type="ECO:0000256" key="1">
    <source>
        <dbReference type="SAM" id="MobiDB-lite"/>
    </source>
</evidence>
<dbReference type="EMBL" id="JAPFFF010000003">
    <property type="protein sequence ID" value="KAK8894547.1"/>
    <property type="molecule type" value="Genomic_DNA"/>
</dbReference>
<keyword evidence="2" id="KW-0472">Membrane</keyword>
<evidence type="ECO:0000256" key="3">
    <source>
        <dbReference type="SAM" id="SignalP"/>
    </source>
</evidence>
<evidence type="ECO:0000256" key="2">
    <source>
        <dbReference type="SAM" id="Phobius"/>
    </source>
</evidence>
<feature type="chain" id="PRO_5045830761" evidence="3">
    <location>
        <begin position="18"/>
        <end position="449"/>
    </location>
</feature>
<keyword evidence="2" id="KW-1133">Transmembrane helix</keyword>
<keyword evidence="2" id="KW-0812">Transmembrane</keyword>
<comment type="caution">
    <text evidence="4">The sequence shown here is derived from an EMBL/GenBank/DDBJ whole genome shotgun (WGS) entry which is preliminary data.</text>
</comment>
<feature type="transmembrane region" description="Helical" evidence="2">
    <location>
        <begin position="346"/>
        <end position="370"/>
    </location>
</feature>
<organism evidence="4 5">
    <name type="scientific">Tritrichomonas musculus</name>
    <dbReference type="NCBI Taxonomy" id="1915356"/>
    <lineage>
        <taxon>Eukaryota</taxon>
        <taxon>Metamonada</taxon>
        <taxon>Parabasalia</taxon>
        <taxon>Tritrichomonadida</taxon>
        <taxon>Tritrichomonadidae</taxon>
        <taxon>Tritrichomonas</taxon>
    </lineage>
</organism>
<dbReference type="Proteomes" id="UP001470230">
    <property type="component" value="Unassembled WGS sequence"/>
</dbReference>
<proteinExistence type="predicted"/>
<gene>
    <name evidence="4" type="ORF">M9Y10_022981</name>
</gene>
<reference evidence="4 5" key="1">
    <citation type="submission" date="2024-04" db="EMBL/GenBank/DDBJ databases">
        <title>Tritrichomonas musculus Genome.</title>
        <authorList>
            <person name="Alves-Ferreira E."/>
            <person name="Grigg M."/>
            <person name="Lorenzi H."/>
            <person name="Galac M."/>
        </authorList>
    </citation>
    <scope>NUCLEOTIDE SEQUENCE [LARGE SCALE GENOMIC DNA]</scope>
    <source>
        <strain evidence="4 5">EAF2021</strain>
    </source>
</reference>
<evidence type="ECO:0000313" key="5">
    <source>
        <dbReference type="Proteomes" id="UP001470230"/>
    </source>
</evidence>